<keyword evidence="3" id="KW-1185">Reference proteome</keyword>
<dbReference type="PROSITE" id="PS51320">
    <property type="entry name" value="TIFY"/>
    <property type="match status" value="1"/>
</dbReference>
<accession>A0AAV5KIP9</accession>
<evidence type="ECO:0000313" key="2">
    <source>
        <dbReference type="EMBL" id="GKV24428.1"/>
    </source>
</evidence>
<dbReference type="Proteomes" id="UP001054252">
    <property type="component" value="Unassembled WGS sequence"/>
</dbReference>
<feature type="domain" description="Tify" evidence="1">
    <location>
        <begin position="102"/>
        <end position="137"/>
    </location>
</feature>
<evidence type="ECO:0000259" key="1">
    <source>
        <dbReference type="PROSITE" id="PS51320"/>
    </source>
</evidence>
<dbReference type="AlphaFoldDB" id="A0AAV5KIP9"/>
<dbReference type="EMBL" id="BPVZ01000065">
    <property type="protein sequence ID" value="GKV24428.1"/>
    <property type="molecule type" value="Genomic_DNA"/>
</dbReference>
<proteinExistence type="predicted"/>
<dbReference type="Pfam" id="PF06200">
    <property type="entry name" value="tify"/>
    <property type="match status" value="1"/>
</dbReference>
<organism evidence="2 3">
    <name type="scientific">Rubroshorea leprosula</name>
    <dbReference type="NCBI Taxonomy" id="152421"/>
    <lineage>
        <taxon>Eukaryota</taxon>
        <taxon>Viridiplantae</taxon>
        <taxon>Streptophyta</taxon>
        <taxon>Embryophyta</taxon>
        <taxon>Tracheophyta</taxon>
        <taxon>Spermatophyta</taxon>
        <taxon>Magnoliopsida</taxon>
        <taxon>eudicotyledons</taxon>
        <taxon>Gunneridae</taxon>
        <taxon>Pentapetalae</taxon>
        <taxon>rosids</taxon>
        <taxon>malvids</taxon>
        <taxon>Malvales</taxon>
        <taxon>Dipterocarpaceae</taxon>
        <taxon>Rubroshorea</taxon>
    </lineage>
</organism>
<evidence type="ECO:0000313" key="3">
    <source>
        <dbReference type="Proteomes" id="UP001054252"/>
    </source>
</evidence>
<gene>
    <name evidence="2" type="ORF">SLEP1_g34042</name>
</gene>
<name>A0AAV5KIP9_9ROSI</name>
<comment type="caution">
    <text evidence="2">The sequence shown here is derived from an EMBL/GenBank/DDBJ whole genome shotgun (WGS) entry which is preliminary data.</text>
</comment>
<sequence length="154" mass="17281">MSTSTKYFMKIEDAPFENGIINDDMFQAIDLFRKYLLSKAQHSIRGKTNMDESEAIIKKRSPPRGLVPLMRSKNLSCRASLLEQKLLPGIGLDGMQSSSTDEKPSKGQLTIFHAGTINVYDNVSIDKPIIEITIAGSSHNASCWRKLFIKAYIR</sequence>
<reference evidence="2 3" key="1">
    <citation type="journal article" date="2021" name="Commun. Biol.">
        <title>The genome of Shorea leprosula (Dipterocarpaceae) highlights the ecological relevance of drought in aseasonal tropical rainforests.</title>
        <authorList>
            <person name="Ng K.K.S."/>
            <person name="Kobayashi M.J."/>
            <person name="Fawcett J.A."/>
            <person name="Hatakeyama M."/>
            <person name="Paape T."/>
            <person name="Ng C.H."/>
            <person name="Ang C.C."/>
            <person name="Tnah L.H."/>
            <person name="Lee C.T."/>
            <person name="Nishiyama T."/>
            <person name="Sese J."/>
            <person name="O'Brien M.J."/>
            <person name="Copetti D."/>
            <person name="Mohd Noor M.I."/>
            <person name="Ong R.C."/>
            <person name="Putra M."/>
            <person name="Sireger I.Z."/>
            <person name="Indrioko S."/>
            <person name="Kosugi Y."/>
            <person name="Izuno A."/>
            <person name="Isagi Y."/>
            <person name="Lee S.L."/>
            <person name="Shimizu K.K."/>
        </authorList>
    </citation>
    <scope>NUCLEOTIDE SEQUENCE [LARGE SCALE GENOMIC DNA]</scope>
    <source>
        <strain evidence="2">214</strain>
    </source>
</reference>
<dbReference type="InterPro" id="IPR010399">
    <property type="entry name" value="Tify_dom"/>
</dbReference>
<protein>
    <recommendedName>
        <fullName evidence="1">Tify domain-containing protein</fullName>
    </recommendedName>
</protein>